<reference evidence="2" key="1">
    <citation type="journal article" date="2020" name="mSystems">
        <title>Genome- and Community-Level Interaction Insights into Carbon Utilization and Element Cycling Functions of Hydrothermarchaeota in Hydrothermal Sediment.</title>
        <authorList>
            <person name="Zhou Z."/>
            <person name="Liu Y."/>
            <person name="Xu W."/>
            <person name="Pan J."/>
            <person name="Luo Z.H."/>
            <person name="Li M."/>
        </authorList>
    </citation>
    <scope>NUCLEOTIDE SEQUENCE [LARGE SCALE GENOMIC DNA]</scope>
    <source>
        <strain evidence="2">SpSt-688</strain>
    </source>
</reference>
<keyword evidence="1" id="KW-0812">Transmembrane</keyword>
<keyword evidence="1" id="KW-1133">Transmembrane helix</keyword>
<dbReference type="AlphaFoldDB" id="A0A7J3N0I7"/>
<evidence type="ECO:0000313" key="2">
    <source>
        <dbReference type="EMBL" id="HGT99229.1"/>
    </source>
</evidence>
<protein>
    <recommendedName>
        <fullName evidence="3">YncE family protein</fullName>
    </recommendedName>
</protein>
<evidence type="ECO:0008006" key="3">
    <source>
        <dbReference type="Google" id="ProtNLM"/>
    </source>
</evidence>
<sequence length="490" mass="56262">MSRLYIVVLFLILILIFNVALYRVSVADSSYVGTRWVVESDPSSGNDASFAVCISGDYIYVVGYDSVEGDSRFRIEKRFRVNGSLVDVWSFNPSTGDDWLMDCIVVDRYLYAVGFDRALEGYSYRWVLVVLDTNLSLIHYIAQNITGHNDWAISIDSDGAYLYIAGFIDGGYRWYVEKRDIENLEVVTTYVSQSLEGMATPFAITVDPNTSYVWVGGFVQRYYMMWWRVEILDRDLNIVRVVDLPIAGSVFSIAFDDTGYIYVIGDYGVVKLDRYGYRVKEAYYGICRKALFDNGYLYIVCNEYAYGFTRHVLYVLDEELETVNKIILSGEIHVEARFPIGRMSTDGKHIYVAGYCGPHDNERWIIYSIDIEKVVKPRITIYTYTVKEIERETITKTTTVTIESTSTTTVTKTLEQIHTQTIEKIFTTVSIHIQKVTETIAETKIHTYVESITRTEIVTEIPKETILLYTAILIFVASISILLLVRYRKK</sequence>
<dbReference type="InterPro" id="IPR011042">
    <property type="entry name" value="6-blade_b-propeller_TolB-like"/>
</dbReference>
<dbReference type="EMBL" id="DTDH01000206">
    <property type="protein sequence ID" value="HGT99229.1"/>
    <property type="molecule type" value="Genomic_DNA"/>
</dbReference>
<organism evidence="2">
    <name type="scientific">Ignisphaera aggregans</name>
    <dbReference type="NCBI Taxonomy" id="334771"/>
    <lineage>
        <taxon>Archaea</taxon>
        <taxon>Thermoproteota</taxon>
        <taxon>Thermoprotei</taxon>
        <taxon>Desulfurococcales</taxon>
        <taxon>Desulfurococcaceae</taxon>
        <taxon>Ignisphaera</taxon>
    </lineage>
</organism>
<keyword evidence="1" id="KW-0472">Membrane</keyword>
<dbReference type="Gene3D" id="2.120.10.30">
    <property type="entry name" value="TolB, C-terminal domain"/>
    <property type="match status" value="1"/>
</dbReference>
<dbReference type="SUPFAM" id="SSF63825">
    <property type="entry name" value="YWTD domain"/>
    <property type="match status" value="1"/>
</dbReference>
<comment type="caution">
    <text evidence="2">The sequence shown here is derived from an EMBL/GenBank/DDBJ whole genome shotgun (WGS) entry which is preliminary data.</text>
</comment>
<accession>A0A7J3N0I7</accession>
<evidence type="ECO:0000256" key="1">
    <source>
        <dbReference type="SAM" id="Phobius"/>
    </source>
</evidence>
<proteinExistence type="predicted"/>
<gene>
    <name evidence="2" type="ORF">ENU64_07380</name>
</gene>
<feature type="transmembrane region" description="Helical" evidence="1">
    <location>
        <begin position="466"/>
        <end position="485"/>
    </location>
</feature>
<name>A0A7J3N0I7_9CREN</name>